<reference evidence="4 5" key="1">
    <citation type="submission" date="2020-11" db="EMBL/GenBank/DDBJ databases">
        <title>Draft Genome Sequence and Secondary Metabolite Biosynthetic Potential of the Lysobacter niastensis Type strain DSM 18481.</title>
        <authorList>
            <person name="Turrini P."/>
            <person name="Artuso I."/>
            <person name="Tescari M."/>
            <person name="Lugli G.A."/>
            <person name="Frangipani E."/>
            <person name="Ventura M."/>
            <person name="Visca P."/>
        </authorList>
    </citation>
    <scope>NUCLEOTIDE SEQUENCE [LARGE SCALE GENOMIC DNA]</scope>
    <source>
        <strain evidence="4 5">DSM 18481</strain>
    </source>
</reference>
<feature type="coiled-coil region" evidence="2">
    <location>
        <begin position="85"/>
        <end position="144"/>
    </location>
</feature>
<dbReference type="Pfam" id="PF04012">
    <property type="entry name" value="PspA_IM30"/>
    <property type="match status" value="1"/>
</dbReference>
<protein>
    <submittedName>
        <fullName evidence="4">PspA/IM30 family protein</fullName>
    </submittedName>
</protein>
<dbReference type="InterPro" id="IPR007157">
    <property type="entry name" value="PspA_VIPP1"/>
</dbReference>
<gene>
    <name evidence="4" type="ORF">IU514_10610</name>
</gene>
<organism evidence="4 5">
    <name type="scientific">Lysobacter niastensis</name>
    <dbReference type="NCBI Taxonomy" id="380629"/>
    <lineage>
        <taxon>Bacteria</taxon>
        <taxon>Pseudomonadati</taxon>
        <taxon>Pseudomonadota</taxon>
        <taxon>Gammaproteobacteria</taxon>
        <taxon>Lysobacterales</taxon>
        <taxon>Lysobacteraceae</taxon>
        <taxon>Lysobacter</taxon>
    </lineage>
</organism>
<evidence type="ECO:0000313" key="5">
    <source>
        <dbReference type="Proteomes" id="UP001429984"/>
    </source>
</evidence>
<evidence type="ECO:0000313" key="4">
    <source>
        <dbReference type="EMBL" id="MBF6024479.1"/>
    </source>
</evidence>
<name>A0ABS0BBW0_9GAMM</name>
<feature type="compositionally biased region" description="Basic residues" evidence="3">
    <location>
        <begin position="237"/>
        <end position="249"/>
    </location>
</feature>
<evidence type="ECO:0000256" key="3">
    <source>
        <dbReference type="SAM" id="MobiDB-lite"/>
    </source>
</evidence>
<dbReference type="RefSeq" id="WP_194931074.1">
    <property type="nucleotide sequence ID" value="NZ_JADLZT010000005.1"/>
</dbReference>
<comment type="similarity">
    <text evidence="1">Belongs to the PspA/Vipp/IM30 family.</text>
</comment>
<keyword evidence="5" id="KW-1185">Reference proteome</keyword>
<proteinExistence type="inferred from homology"/>
<feature type="region of interest" description="Disordered" evidence="3">
    <location>
        <begin position="223"/>
        <end position="249"/>
    </location>
</feature>
<accession>A0ABS0BBW0</accession>
<comment type="caution">
    <text evidence="4">The sequence shown here is derived from an EMBL/GenBank/DDBJ whole genome shotgun (WGS) entry which is preliminary data.</text>
</comment>
<keyword evidence="2" id="KW-0175">Coiled coil</keyword>
<dbReference type="EMBL" id="JADLZT010000005">
    <property type="protein sequence ID" value="MBF6024479.1"/>
    <property type="molecule type" value="Genomic_DNA"/>
</dbReference>
<evidence type="ECO:0000256" key="2">
    <source>
        <dbReference type="SAM" id="Coils"/>
    </source>
</evidence>
<evidence type="ECO:0000256" key="1">
    <source>
        <dbReference type="ARBA" id="ARBA00043985"/>
    </source>
</evidence>
<sequence>MSALARIFGRVREQLAELSESILPNQAQRDLDEEIRASDARLHDWRAGLAELQAGRFTAQERIDLTVAAIVQREAQALATLQAGKRALAEEVAAAIVQLEQARDDEQAFALQLDTRIAQMRHLIEESENGLRRLQLQLDALRAAETVQRAQETVAGRQGGRAALPQNAIESLLRARRQNTARPAHGAAVEPAGDADLDARLLAEGIDDRNARVQLVLDRLAQRLADTSPPGAPAGGRRTRQRTTPKGSR</sequence>
<dbReference type="Proteomes" id="UP001429984">
    <property type="component" value="Unassembled WGS sequence"/>
</dbReference>